<keyword evidence="1" id="KW-0812">Transmembrane</keyword>
<keyword evidence="3" id="KW-1185">Reference proteome</keyword>
<sequence>MSAAAIERARGWLALLAVILEPAPWVLAWIAVGLLAVAARRARFAESTPQLGGV</sequence>
<accession>A0A543FFZ8</accession>
<protein>
    <submittedName>
        <fullName evidence="2">Uncharacterized protein</fullName>
    </submittedName>
</protein>
<evidence type="ECO:0000256" key="1">
    <source>
        <dbReference type="SAM" id="Phobius"/>
    </source>
</evidence>
<proteinExistence type="predicted"/>
<feature type="transmembrane region" description="Helical" evidence="1">
    <location>
        <begin position="12"/>
        <end position="37"/>
    </location>
</feature>
<gene>
    <name evidence="2" type="ORF">FB390_4484</name>
</gene>
<name>A0A543FFZ8_9NOCA</name>
<evidence type="ECO:0000313" key="2">
    <source>
        <dbReference type="EMBL" id="TQM32787.1"/>
    </source>
</evidence>
<reference evidence="2 3" key="1">
    <citation type="submission" date="2019-06" db="EMBL/GenBank/DDBJ databases">
        <title>Sequencing the genomes of 1000 actinobacteria strains.</title>
        <authorList>
            <person name="Klenk H.-P."/>
        </authorList>
    </citation>
    <scope>NUCLEOTIDE SEQUENCE [LARGE SCALE GENOMIC DNA]</scope>
    <source>
        <strain evidence="2 3">DSM 103495</strain>
    </source>
</reference>
<evidence type="ECO:0000313" key="3">
    <source>
        <dbReference type="Proteomes" id="UP000316331"/>
    </source>
</evidence>
<dbReference type="Proteomes" id="UP000316331">
    <property type="component" value="Unassembled WGS sequence"/>
</dbReference>
<comment type="caution">
    <text evidence="2">The sequence shown here is derived from an EMBL/GenBank/DDBJ whole genome shotgun (WGS) entry which is preliminary data.</text>
</comment>
<organism evidence="2 3">
    <name type="scientific">Nocardia bhagyanarayanae</name>
    <dbReference type="NCBI Taxonomy" id="1215925"/>
    <lineage>
        <taxon>Bacteria</taxon>
        <taxon>Bacillati</taxon>
        <taxon>Actinomycetota</taxon>
        <taxon>Actinomycetes</taxon>
        <taxon>Mycobacteriales</taxon>
        <taxon>Nocardiaceae</taxon>
        <taxon>Nocardia</taxon>
    </lineage>
</organism>
<dbReference type="RefSeq" id="WP_185757132.1">
    <property type="nucleotide sequence ID" value="NZ_VFPG01000001.1"/>
</dbReference>
<keyword evidence="1" id="KW-0472">Membrane</keyword>
<keyword evidence="1" id="KW-1133">Transmembrane helix</keyword>
<dbReference type="EMBL" id="VFPG01000001">
    <property type="protein sequence ID" value="TQM32787.1"/>
    <property type="molecule type" value="Genomic_DNA"/>
</dbReference>
<dbReference type="AlphaFoldDB" id="A0A543FFZ8"/>